<dbReference type="GO" id="GO:0071555">
    <property type="term" value="P:cell wall organization"/>
    <property type="evidence" value="ECO:0007669"/>
    <property type="project" value="UniProtKB-KW"/>
</dbReference>
<comment type="cofactor">
    <cofactor evidence="3">
        <name>Mg(2+)</name>
        <dbReference type="ChEBI" id="CHEBI:18420"/>
    </cofactor>
    <text evidence="3">Binds 2 magnesium ions per subunit.</text>
</comment>
<sequence>MLSKMFLNHKTKYPMHVAIIMDGNRRWAKKKGKMHIYGYKKGIQAAQKAIKFSVLNRLKMLTLYAFSQENRNRPILEIKTLLNLFFMALDSEKNNFLKYNIKLKVIGDKTYFDNNLQSCIFEIEKITRNNNGLNLNIAANYSGRWDLIQGMKRVANGVKKGFFSIEDITENMFSQFLSIDDFIPVDLVIRTGGEKRLSNFLLWHIAYSELYFTTVLWPDFNQSIFKRAINSFISRNRRFGRL</sequence>
<dbReference type="Proteomes" id="UP000516346">
    <property type="component" value="Chromosome"/>
</dbReference>
<accession>A0A7H1AZN8</accession>
<dbReference type="GO" id="GO:0008834">
    <property type="term" value="F:ditrans,polycis-undecaprenyl-diphosphate synthase [(2E,6E)-farnesyl-diphosphate specific] activity"/>
    <property type="evidence" value="ECO:0007669"/>
    <property type="project" value="UniProtKB-UniRule"/>
</dbReference>
<dbReference type="PANTHER" id="PTHR10291">
    <property type="entry name" value="DEHYDRODOLICHYL DIPHOSPHATE SYNTHASE FAMILY MEMBER"/>
    <property type="match status" value="1"/>
</dbReference>
<proteinExistence type="inferred from homology"/>
<dbReference type="GO" id="GO:0008360">
    <property type="term" value="P:regulation of cell shape"/>
    <property type="evidence" value="ECO:0007669"/>
    <property type="project" value="UniProtKB-KW"/>
</dbReference>
<reference evidence="4 5" key="1">
    <citation type="submission" date="2020-09" db="EMBL/GenBank/DDBJ databases">
        <title>Genome sequence of the banana aphid, Pentalonia nigronervosa Coquerel (Hemiptera: Aphididae) and its symbionts.</title>
        <authorList>
            <person name="Mathers T.C."/>
            <person name="Mugford S.T."/>
            <person name="Hogenhout S.A."/>
            <person name="Tripathi L."/>
        </authorList>
    </citation>
    <scope>NUCLEOTIDE SEQUENCE [LARGE SCALE GENOMIC DNA]</scope>
    <source>
        <strain evidence="4">Ba4</strain>
    </source>
</reference>
<feature type="binding site" evidence="3">
    <location>
        <position position="22"/>
    </location>
    <ligand>
        <name>Mg(2+)</name>
        <dbReference type="ChEBI" id="CHEBI:18420"/>
    </ligand>
</feature>
<feature type="binding site" evidence="3">
    <location>
        <position position="73"/>
    </location>
    <ligand>
        <name>substrate</name>
    </ligand>
</feature>
<evidence type="ECO:0000256" key="2">
    <source>
        <dbReference type="ARBA" id="ARBA00022723"/>
    </source>
</evidence>
<dbReference type="EMBL" id="CP061275">
    <property type="protein sequence ID" value="QNS01943.1"/>
    <property type="molecule type" value="Genomic_DNA"/>
</dbReference>
<name>A0A7H1AZN8_9GAMM</name>
<feature type="binding site" evidence="3">
    <location>
        <begin position="23"/>
        <end position="26"/>
    </location>
    <ligand>
        <name>substrate</name>
    </ligand>
</feature>
<dbReference type="GO" id="GO:0009252">
    <property type="term" value="P:peptidoglycan biosynthetic process"/>
    <property type="evidence" value="ECO:0007669"/>
    <property type="project" value="UniProtKB-UniRule"/>
</dbReference>
<dbReference type="PROSITE" id="PS01066">
    <property type="entry name" value="UPP_SYNTHASE"/>
    <property type="match status" value="1"/>
</dbReference>
<protein>
    <recommendedName>
        <fullName evidence="3">Ditrans,polycis-undecaprenyl-diphosphate synthase ((2E,6E)-farnesyl-diphosphate specific)</fullName>
        <ecNumber evidence="3">2.5.1.31</ecNumber>
    </recommendedName>
    <alternativeName>
        <fullName evidence="3">Ditrans,polycis-undecaprenylcistransferase</fullName>
    </alternativeName>
    <alternativeName>
        <fullName evidence="3">Undecaprenyl diphosphate synthase</fullName>
        <shortName evidence="3">UDS</shortName>
    </alternativeName>
    <alternativeName>
        <fullName evidence="3">Undecaprenyl pyrophosphate synthase</fullName>
        <shortName evidence="3">UPP synthase</shortName>
    </alternativeName>
</protein>
<feature type="binding site" evidence="3">
    <location>
        <position position="27"/>
    </location>
    <ligand>
        <name>substrate</name>
    </ligand>
</feature>
<dbReference type="GO" id="GO:0000287">
    <property type="term" value="F:magnesium ion binding"/>
    <property type="evidence" value="ECO:0007669"/>
    <property type="project" value="UniProtKB-UniRule"/>
</dbReference>
<feature type="active site" description="Proton acceptor" evidence="3">
    <location>
        <position position="70"/>
    </location>
</feature>
<dbReference type="GO" id="GO:0016094">
    <property type="term" value="P:polyprenol biosynthetic process"/>
    <property type="evidence" value="ECO:0007669"/>
    <property type="project" value="TreeGrafter"/>
</dbReference>
<dbReference type="EC" id="2.5.1.31" evidence="3"/>
<feature type="active site" evidence="3">
    <location>
        <position position="22"/>
    </location>
</feature>
<dbReference type="PANTHER" id="PTHR10291:SF0">
    <property type="entry name" value="DEHYDRODOLICHYL DIPHOSPHATE SYNTHASE 2"/>
    <property type="match status" value="1"/>
</dbReference>
<gene>
    <name evidence="3 4" type="primary">uppS</name>
    <name evidence="4" type="ORF">ICW73_00475</name>
</gene>
<keyword evidence="3" id="KW-0573">Peptidoglycan synthesis</keyword>
<dbReference type="AlphaFoldDB" id="A0A7H1AZN8"/>
<evidence type="ECO:0000313" key="4">
    <source>
        <dbReference type="EMBL" id="QNS01943.1"/>
    </source>
</evidence>
<dbReference type="Pfam" id="PF01255">
    <property type="entry name" value="Prenyltransf"/>
    <property type="match status" value="1"/>
</dbReference>
<comment type="similarity">
    <text evidence="3">Belongs to the UPP synthase family.</text>
</comment>
<dbReference type="InterPro" id="IPR018520">
    <property type="entry name" value="UPP_synth-like_CS"/>
</dbReference>
<comment type="caution">
    <text evidence="3">Lacks conserved residue(s) required for the propagation of feature annotation.</text>
</comment>
<evidence type="ECO:0000256" key="3">
    <source>
        <dbReference type="HAMAP-Rule" id="MF_01139"/>
    </source>
</evidence>
<evidence type="ECO:0000256" key="1">
    <source>
        <dbReference type="ARBA" id="ARBA00022679"/>
    </source>
</evidence>
<dbReference type="HAMAP" id="MF_01139">
    <property type="entry name" value="ISPT"/>
    <property type="match status" value="1"/>
</dbReference>
<comment type="function">
    <text evidence="3">Catalyzes the sequential condensation of isopentenyl diphosphate (IPP) with (2E,6E)-farnesyl diphosphate (E,E-FPP) to yield (2Z,6Z,10Z,14Z,18Z,22Z,26Z,30Z,34E,38E)-undecaprenyl diphosphate (di-trans,octa-cis-UPP). UPP is the precursor of glycosyl carrier lipid in the biosynthesis of bacterial cell wall polysaccharide components such as peptidoglycan and lipopolysaccharide.</text>
</comment>
<keyword evidence="1 3" id="KW-0808">Transferase</keyword>
<dbReference type="CDD" id="cd00475">
    <property type="entry name" value="Cis_IPPS"/>
    <property type="match status" value="1"/>
</dbReference>
<feature type="binding site" evidence="3">
    <location>
        <begin position="67"/>
        <end position="69"/>
    </location>
    <ligand>
        <name>substrate</name>
    </ligand>
</feature>
<keyword evidence="2 3" id="KW-0479">Metal-binding</keyword>
<dbReference type="SUPFAM" id="SSF64005">
    <property type="entry name" value="Undecaprenyl diphosphate synthase"/>
    <property type="match status" value="1"/>
</dbReference>
<dbReference type="Gene3D" id="3.40.1180.10">
    <property type="entry name" value="Decaprenyl diphosphate synthase-like"/>
    <property type="match status" value="1"/>
</dbReference>
<dbReference type="NCBIfam" id="TIGR00055">
    <property type="entry name" value="uppS"/>
    <property type="match status" value="1"/>
</dbReference>
<organism evidence="4 5">
    <name type="scientific">Buchnera aphidicola</name>
    <name type="common">Pentalonia nigronervosa</name>
    <dbReference type="NCBI Taxonomy" id="1309793"/>
    <lineage>
        <taxon>Bacteria</taxon>
        <taxon>Pseudomonadati</taxon>
        <taxon>Pseudomonadota</taxon>
        <taxon>Gammaproteobacteria</taxon>
        <taxon>Enterobacterales</taxon>
        <taxon>Erwiniaceae</taxon>
        <taxon>Buchnera</taxon>
    </lineage>
</organism>
<keyword evidence="3" id="KW-0460">Magnesium</keyword>
<feature type="binding site" evidence="3">
    <location>
        <position position="190"/>
    </location>
    <ligand>
        <name>substrate</name>
    </ligand>
</feature>
<keyword evidence="3" id="KW-0133">Cell shape</keyword>
<feature type="binding site" evidence="3">
    <location>
        <begin position="196"/>
        <end position="198"/>
    </location>
    <ligand>
        <name>substrate</name>
    </ligand>
</feature>
<comment type="catalytic activity">
    <reaction evidence="3">
        <text>8 isopentenyl diphosphate + (2E,6E)-farnesyl diphosphate = di-trans,octa-cis-undecaprenyl diphosphate + 8 diphosphate</text>
        <dbReference type="Rhea" id="RHEA:27551"/>
        <dbReference type="ChEBI" id="CHEBI:33019"/>
        <dbReference type="ChEBI" id="CHEBI:58405"/>
        <dbReference type="ChEBI" id="CHEBI:128769"/>
        <dbReference type="ChEBI" id="CHEBI:175763"/>
        <dbReference type="EC" id="2.5.1.31"/>
    </reaction>
</comment>
<evidence type="ECO:0000313" key="5">
    <source>
        <dbReference type="Proteomes" id="UP000516346"/>
    </source>
</evidence>
<dbReference type="InterPro" id="IPR001441">
    <property type="entry name" value="UPP_synth-like"/>
</dbReference>
<dbReference type="InterPro" id="IPR036424">
    <property type="entry name" value="UPP_synth-like_sf"/>
</dbReference>
<comment type="subunit">
    <text evidence="3">Homodimer.</text>
</comment>
<dbReference type="GO" id="GO:0005829">
    <property type="term" value="C:cytosol"/>
    <property type="evidence" value="ECO:0007669"/>
    <property type="project" value="TreeGrafter"/>
</dbReference>
<dbReference type="FunFam" id="3.40.1180.10:FF:000001">
    <property type="entry name" value="(2E,6E)-farnesyl-diphosphate-specific ditrans,polycis-undecaprenyl-diphosphate synthase"/>
    <property type="match status" value="1"/>
</dbReference>
<keyword evidence="3" id="KW-0961">Cell wall biogenesis/degradation</keyword>
<feature type="binding site" evidence="3">
    <location>
        <position position="209"/>
    </location>
    <ligand>
        <name>Mg(2+)</name>
        <dbReference type="ChEBI" id="CHEBI:18420"/>
    </ligand>
</feature>